<protein>
    <recommendedName>
        <fullName evidence="3">TraW protein</fullName>
    </recommendedName>
</protein>
<dbReference type="AlphaFoldDB" id="A0A1I4CFY4"/>
<sequence length="399" mass="42186">MNKSSLLTSAAAGVLVGAFVFGASPARSQMAVIDWASIAIQNALQSIQNQMSNTLNTITRQLGLTGPLGSILGDATNGSVTALLQQGFTQNANYSRAQVSAGQQIVDGALTSNARFSRDMRNAQIRDEHTANPLHCASLDNGQTIVAGAGEAFKVAAAIQNVTDPRGEGGPHQPAHEGYAQAIGAINQLHLSRYCDQNEADAGLCSLSQTPNADLRAISLFGPGTLPGQAGVNAANDYATNLVQGIVPAALRGEQLTSSIGMEAAARRREYNARMSLARGVLSYAISTQAPSVTLSDAQKTQMQNEGMTPVDTGSWYQALMLDAERRYSDVNWAAQLQTMPPAAVERELAHELAATNYLLAHLFKIDLFNATTNAALLAATEEHHFQPPGRMPTPSMSN</sequence>
<organism evidence="1 2">
    <name type="scientific">Methylocapsa palsarum</name>
    <dbReference type="NCBI Taxonomy" id="1612308"/>
    <lineage>
        <taxon>Bacteria</taxon>
        <taxon>Pseudomonadati</taxon>
        <taxon>Pseudomonadota</taxon>
        <taxon>Alphaproteobacteria</taxon>
        <taxon>Hyphomicrobiales</taxon>
        <taxon>Beijerinckiaceae</taxon>
        <taxon>Methylocapsa</taxon>
    </lineage>
</organism>
<accession>A0A1I4CFY4</accession>
<name>A0A1I4CFY4_9HYPH</name>
<dbReference type="Proteomes" id="UP000198755">
    <property type="component" value="Unassembled WGS sequence"/>
</dbReference>
<evidence type="ECO:0008006" key="3">
    <source>
        <dbReference type="Google" id="ProtNLM"/>
    </source>
</evidence>
<dbReference type="RefSeq" id="WP_091686034.1">
    <property type="nucleotide sequence ID" value="NZ_FOSN01000022.1"/>
</dbReference>
<gene>
    <name evidence="1" type="ORF">SAMN05444581_12212</name>
</gene>
<dbReference type="EMBL" id="FOSN01000022">
    <property type="protein sequence ID" value="SFK80104.1"/>
    <property type="molecule type" value="Genomic_DNA"/>
</dbReference>
<reference evidence="1 2" key="1">
    <citation type="submission" date="2016-10" db="EMBL/GenBank/DDBJ databases">
        <authorList>
            <person name="de Groot N.N."/>
        </authorList>
    </citation>
    <scope>NUCLEOTIDE SEQUENCE [LARGE SCALE GENOMIC DNA]</scope>
    <source>
        <strain evidence="1 2">NE2</strain>
    </source>
</reference>
<dbReference type="OrthoDB" id="8432665at2"/>
<proteinExistence type="predicted"/>
<evidence type="ECO:0000313" key="2">
    <source>
        <dbReference type="Proteomes" id="UP000198755"/>
    </source>
</evidence>
<evidence type="ECO:0000313" key="1">
    <source>
        <dbReference type="EMBL" id="SFK80104.1"/>
    </source>
</evidence>
<dbReference type="STRING" id="1612308.SAMN05444581_12212"/>
<keyword evidence="2" id="KW-1185">Reference proteome</keyword>